<comment type="caution">
    <text evidence="7">The sequence shown here is derived from an EMBL/GenBank/DDBJ whole genome shotgun (WGS) entry which is preliminary data.</text>
</comment>
<dbReference type="InterPro" id="IPR038765">
    <property type="entry name" value="Papain-like_cys_pep_sf"/>
</dbReference>
<evidence type="ECO:0000313" key="8">
    <source>
        <dbReference type="Proteomes" id="UP000305792"/>
    </source>
</evidence>
<dbReference type="InterPro" id="IPR041382">
    <property type="entry name" value="SH3_16"/>
</dbReference>
<dbReference type="InterPro" id="IPR000064">
    <property type="entry name" value="NLP_P60_dom"/>
</dbReference>
<evidence type="ECO:0000313" key="7">
    <source>
        <dbReference type="EMBL" id="THV29630.1"/>
    </source>
</evidence>
<dbReference type="PROSITE" id="PS51935">
    <property type="entry name" value="NLPC_P60"/>
    <property type="match status" value="1"/>
</dbReference>
<dbReference type="Gene3D" id="3.90.1720.10">
    <property type="entry name" value="endopeptidase domain like (from Nostoc punctiforme)"/>
    <property type="match status" value="1"/>
</dbReference>
<dbReference type="SUPFAM" id="SSF54001">
    <property type="entry name" value="Cysteine proteinases"/>
    <property type="match status" value="1"/>
</dbReference>
<evidence type="ECO:0000256" key="4">
    <source>
        <dbReference type="ARBA" id="ARBA00022807"/>
    </source>
</evidence>
<gene>
    <name evidence="7" type="ORF">E9998_09085</name>
</gene>
<comment type="similarity">
    <text evidence="1">Belongs to the peptidase C40 family.</text>
</comment>
<keyword evidence="3" id="KW-0378">Hydrolase</keyword>
<dbReference type="Pfam" id="PF18348">
    <property type="entry name" value="SH3_16"/>
    <property type="match status" value="1"/>
</dbReference>
<dbReference type="GO" id="GO:0006508">
    <property type="term" value="P:proteolysis"/>
    <property type="evidence" value="ECO:0007669"/>
    <property type="project" value="UniProtKB-KW"/>
</dbReference>
<evidence type="ECO:0000259" key="6">
    <source>
        <dbReference type="PROSITE" id="PS51935"/>
    </source>
</evidence>
<feature type="compositionally biased region" description="Basic residues" evidence="5">
    <location>
        <begin position="384"/>
        <end position="394"/>
    </location>
</feature>
<proteinExistence type="inferred from homology"/>
<keyword evidence="2" id="KW-0645">Protease</keyword>
<dbReference type="Pfam" id="PF00877">
    <property type="entry name" value="NLPC_P60"/>
    <property type="match status" value="1"/>
</dbReference>
<dbReference type="InterPro" id="IPR051202">
    <property type="entry name" value="Peptidase_C40"/>
</dbReference>
<reference evidence="7 8" key="1">
    <citation type="journal article" date="2018" name="Int. J. Syst. Evol. Microbiol.">
        <title>Glycomyces paridis sp. nov., isolated from the medicinal plant Paris polyphylla.</title>
        <authorList>
            <person name="Fang X.M."/>
            <person name="Bai J.L."/>
            <person name="Su J."/>
            <person name="Zhao L.L."/>
            <person name="Liu H.Y."/>
            <person name="Ma B.P."/>
            <person name="Zhang Y.Q."/>
            <person name="Yu L.Y."/>
        </authorList>
    </citation>
    <scope>NUCLEOTIDE SEQUENCE [LARGE SCALE GENOMIC DNA]</scope>
    <source>
        <strain evidence="7 8">CPCC 204357</strain>
    </source>
</reference>
<name>A0A4S8PGJ5_9ACTN</name>
<dbReference type="GO" id="GO:0008234">
    <property type="term" value="F:cysteine-type peptidase activity"/>
    <property type="evidence" value="ECO:0007669"/>
    <property type="project" value="UniProtKB-KW"/>
</dbReference>
<evidence type="ECO:0000256" key="1">
    <source>
        <dbReference type="ARBA" id="ARBA00007074"/>
    </source>
</evidence>
<dbReference type="EMBL" id="STGX01000005">
    <property type="protein sequence ID" value="THV29630.1"/>
    <property type="molecule type" value="Genomic_DNA"/>
</dbReference>
<keyword evidence="8" id="KW-1185">Reference proteome</keyword>
<feature type="domain" description="NlpC/P60" evidence="6">
    <location>
        <begin position="197"/>
        <end position="322"/>
    </location>
</feature>
<dbReference type="PANTHER" id="PTHR47053:SF1">
    <property type="entry name" value="MUREIN DD-ENDOPEPTIDASE MEPH-RELATED"/>
    <property type="match status" value="1"/>
</dbReference>
<feature type="region of interest" description="Disordered" evidence="5">
    <location>
        <begin position="329"/>
        <end position="394"/>
    </location>
</feature>
<sequence length="394" mass="42215">MNHEPPETIRREPTVPIAPGQPALIAVAVATLWAQPTAPGPEDRLALGAPSAIREWVARLTNDIRANGLKGRVRTQCLLGTPVEVRQVAEGWAEVSCPSQSAAGWVPVDQLAHPADGDTSGTEYLVSATATAVRDEPGGDVSVPGVTLGTRLRVVGKEYRGWVPVALPGPRQPGWVPQRDLAAEPASEAGKPSTGLIAAGLDAVKLAQQLLEIPYLHGGVSAYGIDAPGLVWIVYRQLGIDVPRFRDALIEAGESVDFEDLHPGDLVFLDHGGDAKTPAIMAERGQTDQPEVIFSSPVYGKVVVESLKDAELSQVTACRRLPFRARTRYADGPRGEGEEDVGGADGEHRQQPRRPRGRPWGAPRRSPRRAPSRSCPGGAGGCRWRSRRARAPRR</sequence>
<protein>
    <recommendedName>
        <fullName evidence="6">NlpC/P60 domain-containing protein</fullName>
    </recommendedName>
</protein>
<keyword evidence="4" id="KW-0788">Thiol protease</keyword>
<accession>A0A4S8PGJ5</accession>
<dbReference type="AlphaFoldDB" id="A0A4S8PGJ5"/>
<evidence type="ECO:0000256" key="2">
    <source>
        <dbReference type="ARBA" id="ARBA00022670"/>
    </source>
</evidence>
<dbReference type="Proteomes" id="UP000305792">
    <property type="component" value="Unassembled WGS sequence"/>
</dbReference>
<dbReference type="PANTHER" id="PTHR47053">
    <property type="entry name" value="MUREIN DD-ENDOPEPTIDASE MEPH-RELATED"/>
    <property type="match status" value="1"/>
</dbReference>
<evidence type="ECO:0000256" key="5">
    <source>
        <dbReference type="SAM" id="MobiDB-lite"/>
    </source>
</evidence>
<organism evidence="7 8">
    <name type="scientific">Glycomyces paridis</name>
    <dbReference type="NCBI Taxonomy" id="2126555"/>
    <lineage>
        <taxon>Bacteria</taxon>
        <taxon>Bacillati</taxon>
        <taxon>Actinomycetota</taxon>
        <taxon>Actinomycetes</taxon>
        <taxon>Glycomycetales</taxon>
        <taxon>Glycomycetaceae</taxon>
        <taxon>Glycomyces</taxon>
    </lineage>
</organism>
<dbReference type="RefSeq" id="WP_136529373.1">
    <property type="nucleotide sequence ID" value="NZ_STGX01000005.1"/>
</dbReference>
<evidence type="ECO:0000256" key="3">
    <source>
        <dbReference type="ARBA" id="ARBA00022801"/>
    </source>
</evidence>